<sequence>MNRVVLYDLSAISLILPHVEHSAMNIRRFALKALGQLCQLPRGPEQVLENPQNLRKIALMLAKIEDIFVLEFASLVLSELTREPLGCEQLVSVNILGTLFSRMKNSLDPDIQKNCLQFSWPSLLALMQSKFLAIQHAALVTVDQLICRYKDLVVQKTFRASTGVLDLCDILESYEFRDVHIQVLGVLRDYVETEENAFHIYQSGCILRLLSYLEMALPAMKPHCLAVLTKMSFTANGRDGPFHH</sequence>
<dbReference type="Gene3D" id="1.25.10.10">
    <property type="entry name" value="Leucine-rich Repeat Variant"/>
    <property type="match status" value="1"/>
</dbReference>
<accession>A0A0L7LJC2</accession>
<evidence type="ECO:0000313" key="2">
    <source>
        <dbReference type="Proteomes" id="UP000037510"/>
    </source>
</evidence>
<dbReference type="STRING" id="104452.A0A0L7LJC2"/>
<dbReference type="InterPro" id="IPR016024">
    <property type="entry name" value="ARM-type_fold"/>
</dbReference>
<dbReference type="EMBL" id="JTDY01000959">
    <property type="protein sequence ID" value="KOB75286.1"/>
    <property type="molecule type" value="Genomic_DNA"/>
</dbReference>
<reference evidence="1 2" key="1">
    <citation type="journal article" date="2015" name="Genome Biol. Evol.">
        <title>The genome of winter moth (Operophtera brumata) provides a genomic perspective on sexual dimorphism and phenology.</title>
        <authorList>
            <person name="Derks M.F."/>
            <person name="Smit S."/>
            <person name="Salis L."/>
            <person name="Schijlen E."/>
            <person name="Bossers A."/>
            <person name="Mateman C."/>
            <person name="Pijl A.S."/>
            <person name="de Ridder D."/>
            <person name="Groenen M.A."/>
            <person name="Visser M.E."/>
            <person name="Megens H.J."/>
        </authorList>
    </citation>
    <scope>NUCLEOTIDE SEQUENCE [LARGE SCALE GENOMIC DNA]</scope>
    <source>
        <strain evidence="1">WM2013NL</strain>
        <tissue evidence="1">Head and thorax</tissue>
    </source>
</reference>
<comment type="caution">
    <text evidence="1">The sequence shown here is derived from an EMBL/GenBank/DDBJ whole genome shotgun (WGS) entry which is preliminary data.</text>
</comment>
<dbReference type="SUPFAM" id="SSF48371">
    <property type="entry name" value="ARM repeat"/>
    <property type="match status" value="1"/>
</dbReference>
<name>A0A0L7LJC2_OPEBR</name>
<dbReference type="AlphaFoldDB" id="A0A0L7LJC2"/>
<gene>
    <name evidence="1" type="ORF">OBRU01_07723</name>
</gene>
<proteinExistence type="predicted"/>
<dbReference type="Proteomes" id="UP000037510">
    <property type="component" value="Unassembled WGS sequence"/>
</dbReference>
<evidence type="ECO:0000313" key="1">
    <source>
        <dbReference type="EMBL" id="KOB75286.1"/>
    </source>
</evidence>
<organism evidence="1 2">
    <name type="scientific">Operophtera brumata</name>
    <name type="common">Winter moth</name>
    <name type="synonym">Phalaena brumata</name>
    <dbReference type="NCBI Taxonomy" id="104452"/>
    <lineage>
        <taxon>Eukaryota</taxon>
        <taxon>Metazoa</taxon>
        <taxon>Ecdysozoa</taxon>
        <taxon>Arthropoda</taxon>
        <taxon>Hexapoda</taxon>
        <taxon>Insecta</taxon>
        <taxon>Pterygota</taxon>
        <taxon>Neoptera</taxon>
        <taxon>Endopterygota</taxon>
        <taxon>Lepidoptera</taxon>
        <taxon>Glossata</taxon>
        <taxon>Ditrysia</taxon>
        <taxon>Geometroidea</taxon>
        <taxon>Geometridae</taxon>
        <taxon>Larentiinae</taxon>
        <taxon>Operophtera</taxon>
    </lineage>
</organism>
<protein>
    <submittedName>
        <fullName evidence="1">Putative armadillo repeat containing 3</fullName>
    </submittedName>
</protein>
<dbReference type="InterPro" id="IPR011989">
    <property type="entry name" value="ARM-like"/>
</dbReference>
<keyword evidence="2" id="KW-1185">Reference proteome</keyword>